<organism evidence="2 3">
    <name type="scientific">Psychrilyobacter piezotolerans</name>
    <dbReference type="NCBI Taxonomy" id="2293438"/>
    <lineage>
        <taxon>Bacteria</taxon>
        <taxon>Fusobacteriati</taxon>
        <taxon>Fusobacteriota</taxon>
        <taxon>Fusobacteriia</taxon>
        <taxon>Fusobacteriales</taxon>
        <taxon>Fusobacteriaceae</taxon>
        <taxon>Psychrilyobacter</taxon>
    </lineage>
</organism>
<keyword evidence="1" id="KW-0175">Coiled coil</keyword>
<name>A0ABX9KGF4_9FUSO</name>
<reference evidence="2 3" key="1">
    <citation type="submission" date="2018-08" db="EMBL/GenBank/DDBJ databases">
        <title>Draft genome sequence of Psychrilyobacter sp. strain SD5 isolated from Black Sea water.</title>
        <authorList>
            <person name="Yadav S."/>
            <person name="Villanueva L."/>
            <person name="Damste J.S.S."/>
        </authorList>
    </citation>
    <scope>NUCLEOTIDE SEQUENCE [LARGE SCALE GENOMIC DNA]</scope>
    <source>
        <strain evidence="2 3">SD5</strain>
    </source>
</reference>
<evidence type="ECO:0000256" key="1">
    <source>
        <dbReference type="SAM" id="Coils"/>
    </source>
</evidence>
<dbReference type="EMBL" id="QUAJ01000014">
    <property type="protein sequence ID" value="REI40979.1"/>
    <property type="molecule type" value="Genomic_DNA"/>
</dbReference>
<proteinExistence type="predicted"/>
<keyword evidence="3" id="KW-1185">Reference proteome</keyword>
<sequence length="137" mass="15911">MKKGVNKDKPKGTEYNILKAIKKTKRFAEVKEAARRTDKKRLNAEARKEKDEKQAKIDAAKQLTLVGYKKGYILVEIDGKIEKRKPFYPKLTFTKENYKTHIGDIAIKLYGNHIRIREILGYENIVKELAFEIEGTL</sequence>
<accession>A0ABX9KGF4</accession>
<evidence type="ECO:0000313" key="3">
    <source>
        <dbReference type="Proteomes" id="UP000263486"/>
    </source>
</evidence>
<evidence type="ECO:0000313" key="2">
    <source>
        <dbReference type="EMBL" id="REI40979.1"/>
    </source>
</evidence>
<feature type="coiled-coil region" evidence="1">
    <location>
        <begin position="36"/>
        <end position="63"/>
    </location>
</feature>
<dbReference type="Proteomes" id="UP000263486">
    <property type="component" value="Unassembled WGS sequence"/>
</dbReference>
<gene>
    <name evidence="2" type="ORF">DYH56_09120</name>
</gene>
<comment type="caution">
    <text evidence="2">The sequence shown here is derived from an EMBL/GenBank/DDBJ whole genome shotgun (WGS) entry which is preliminary data.</text>
</comment>
<protein>
    <submittedName>
        <fullName evidence="2">Uncharacterized protein</fullName>
    </submittedName>
</protein>
<dbReference type="RefSeq" id="WP_114642554.1">
    <property type="nucleotide sequence ID" value="NZ_JAACIO010000010.1"/>
</dbReference>